<organism evidence="1 2">
    <name type="scientific">Haematococcus lacustris</name>
    <name type="common">Green alga</name>
    <name type="synonym">Haematococcus pluvialis</name>
    <dbReference type="NCBI Taxonomy" id="44745"/>
    <lineage>
        <taxon>Eukaryota</taxon>
        <taxon>Viridiplantae</taxon>
        <taxon>Chlorophyta</taxon>
        <taxon>core chlorophytes</taxon>
        <taxon>Chlorophyceae</taxon>
        <taxon>CS clade</taxon>
        <taxon>Chlamydomonadales</taxon>
        <taxon>Haematococcaceae</taxon>
        <taxon>Haematococcus</taxon>
    </lineage>
</organism>
<dbReference type="Proteomes" id="UP000485058">
    <property type="component" value="Unassembled WGS sequence"/>
</dbReference>
<accession>A0A699Z0D6</accession>
<dbReference type="EMBL" id="BLLF01000571">
    <property type="protein sequence ID" value="GFH13068.1"/>
    <property type="molecule type" value="Genomic_DNA"/>
</dbReference>
<proteinExistence type="predicted"/>
<name>A0A699Z0D6_HAELA</name>
<keyword evidence="2" id="KW-1185">Reference proteome</keyword>
<sequence>MTAGCVQW</sequence>
<comment type="caution">
    <text evidence="1">The sequence shown here is derived from an EMBL/GenBank/DDBJ whole genome shotgun (WGS) entry which is preliminary data.</text>
</comment>
<protein>
    <submittedName>
        <fullName evidence="1">Uncharacterized protein</fullName>
    </submittedName>
</protein>
<reference evidence="1 2" key="1">
    <citation type="submission" date="2020-02" db="EMBL/GenBank/DDBJ databases">
        <title>Draft genome sequence of Haematococcus lacustris strain NIES-144.</title>
        <authorList>
            <person name="Morimoto D."/>
            <person name="Nakagawa S."/>
            <person name="Yoshida T."/>
            <person name="Sawayama S."/>
        </authorList>
    </citation>
    <scope>NUCLEOTIDE SEQUENCE [LARGE SCALE GENOMIC DNA]</scope>
    <source>
        <strain evidence="1 2">NIES-144</strain>
    </source>
</reference>
<evidence type="ECO:0000313" key="1">
    <source>
        <dbReference type="EMBL" id="GFH13068.1"/>
    </source>
</evidence>
<gene>
    <name evidence="1" type="ORF">HaLaN_08874</name>
</gene>
<evidence type="ECO:0000313" key="2">
    <source>
        <dbReference type="Proteomes" id="UP000485058"/>
    </source>
</evidence>
<feature type="non-terminal residue" evidence="1">
    <location>
        <position position="1"/>
    </location>
</feature>